<name>A0A6A8G9Y8_9EURY</name>
<reference evidence="2 3" key="1">
    <citation type="submission" date="2019-11" db="EMBL/GenBank/DDBJ databases">
        <title>Whole genome sequence of Haloferax sp. MBLA0078.</title>
        <authorList>
            <person name="Seo M.-J."/>
            <person name="Cho E.-S."/>
        </authorList>
    </citation>
    <scope>NUCLEOTIDE SEQUENCE [LARGE SCALE GENOMIC DNA]</scope>
    <source>
        <strain evidence="2 3">MBLA0078</strain>
    </source>
</reference>
<dbReference type="EMBL" id="WKJQ01000002">
    <property type="protein sequence ID" value="MRW98019.1"/>
    <property type="molecule type" value="Genomic_DNA"/>
</dbReference>
<dbReference type="OrthoDB" id="82049at2157"/>
<dbReference type="SUPFAM" id="SSF51182">
    <property type="entry name" value="RmlC-like cupins"/>
    <property type="match status" value="1"/>
</dbReference>
<gene>
    <name evidence="2" type="ORF">GJR99_15745</name>
</gene>
<evidence type="ECO:0000259" key="1">
    <source>
        <dbReference type="Pfam" id="PF07883"/>
    </source>
</evidence>
<dbReference type="InterPro" id="IPR014710">
    <property type="entry name" value="RmlC-like_jellyroll"/>
</dbReference>
<comment type="caution">
    <text evidence="2">The sequence shown here is derived from an EMBL/GenBank/DDBJ whole genome shotgun (WGS) entry which is preliminary data.</text>
</comment>
<sequence>MYDSVNLSDLELHENTIADGRVRAVGYELRPKQMRPSVWVFESGERSTKHYQKEQEELYHVLSGQFEMEFFDDAGDETETLTLETGDVVVVSPDEVRQLECVEDGEVFIVGAPNTKDDGVVVD</sequence>
<dbReference type="InterPro" id="IPR013096">
    <property type="entry name" value="Cupin_2"/>
</dbReference>
<keyword evidence="3" id="KW-1185">Reference proteome</keyword>
<organism evidence="2 3">
    <name type="scientific">Haloferax marinum</name>
    <dbReference type="NCBI Taxonomy" id="2666143"/>
    <lineage>
        <taxon>Archaea</taxon>
        <taxon>Methanobacteriati</taxon>
        <taxon>Methanobacteriota</taxon>
        <taxon>Stenosarchaea group</taxon>
        <taxon>Halobacteria</taxon>
        <taxon>Halobacteriales</taxon>
        <taxon>Haloferacaceae</taxon>
        <taxon>Haloferax</taxon>
    </lineage>
</organism>
<dbReference type="Pfam" id="PF07883">
    <property type="entry name" value="Cupin_2"/>
    <property type="match status" value="1"/>
</dbReference>
<dbReference type="Proteomes" id="UP000443423">
    <property type="component" value="Unassembled WGS sequence"/>
</dbReference>
<evidence type="ECO:0000313" key="2">
    <source>
        <dbReference type="EMBL" id="MRW98019.1"/>
    </source>
</evidence>
<dbReference type="AlphaFoldDB" id="A0A6A8G9Y8"/>
<dbReference type="Gene3D" id="2.60.120.10">
    <property type="entry name" value="Jelly Rolls"/>
    <property type="match status" value="1"/>
</dbReference>
<dbReference type="RefSeq" id="WP_151114013.1">
    <property type="nucleotide sequence ID" value="NZ_WKJQ01000002.1"/>
</dbReference>
<feature type="domain" description="Cupin type-2" evidence="1">
    <location>
        <begin position="38"/>
        <end position="107"/>
    </location>
</feature>
<evidence type="ECO:0000313" key="3">
    <source>
        <dbReference type="Proteomes" id="UP000443423"/>
    </source>
</evidence>
<protein>
    <submittedName>
        <fullName evidence="2">Cupin domain-containing protein</fullName>
    </submittedName>
</protein>
<accession>A0A6A8G9Y8</accession>
<dbReference type="InterPro" id="IPR011051">
    <property type="entry name" value="RmlC_Cupin_sf"/>
</dbReference>
<proteinExistence type="predicted"/>